<evidence type="ECO:0000313" key="1">
    <source>
        <dbReference type="EMBL" id="ASF42530.1"/>
    </source>
</evidence>
<accession>A0A1Z4BMS4</accession>
<dbReference type="RefSeq" id="WP_009414085.1">
    <property type="nucleotide sequence ID" value="NZ_CP022022.1"/>
</dbReference>
<gene>
    <name evidence="1" type="ORF">CBG49_05255</name>
</gene>
<evidence type="ECO:0000313" key="2">
    <source>
        <dbReference type="Proteomes" id="UP000197007"/>
    </source>
</evidence>
<dbReference type="KEGG" id="capn:CBG49_05255"/>
<dbReference type="EMBL" id="CP022022">
    <property type="protein sequence ID" value="ASF42530.1"/>
    <property type="molecule type" value="Genomic_DNA"/>
</dbReference>
<proteinExistence type="predicted"/>
<reference evidence="2" key="1">
    <citation type="submission" date="2017-06" db="EMBL/GenBank/DDBJ databases">
        <title>Complete genome sequence of Capnocytophaga sp. KCOM 1579 (=ChDC OS43) isolated from a human refractory periapical abscess lesion.</title>
        <authorList>
            <person name="Kook J.-K."/>
            <person name="Park S.-N."/>
            <person name="Lim Y.K."/>
            <person name="Roh H."/>
        </authorList>
    </citation>
    <scope>NUCLEOTIDE SEQUENCE [LARGE SCALE GENOMIC DNA]</scope>
    <source>
        <strain evidence="2">ChDC OS43</strain>
    </source>
</reference>
<sequence length="68" mass="8057">MQTNVIPLEENTDFQPCQLIENEEDFYYELTAEDLRKLAIAEKQSQLGMFTDSSEVQRKAQQMINQWK</sequence>
<organism evidence="1 2">
    <name type="scientific">Capnocytophaga endodontalis</name>
    <dbReference type="NCBI Taxonomy" id="2708117"/>
    <lineage>
        <taxon>Bacteria</taxon>
        <taxon>Pseudomonadati</taxon>
        <taxon>Bacteroidota</taxon>
        <taxon>Flavobacteriia</taxon>
        <taxon>Flavobacteriales</taxon>
        <taxon>Flavobacteriaceae</taxon>
        <taxon>Capnocytophaga</taxon>
    </lineage>
</organism>
<protein>
    <submittedName>
        <fullName evidence="1">Uncharacterized protein</fullName>
    </submittedName>
</protein>
<dbReference type="AlphaFoldDB" id="A0A1Z4BMS4"/>
<keyword evidence="2" id="KW-1185">Reference proteome</keyword>
<name>A0A1Z4BMS4_9FLAO</name>
<dbReference type="Proteomes" id="UP000197007">
    <property type="component" value="Chromosome"/>
</dbReference>